<dbReference type="Pfam" id="PF19420">
    <property type="entry name" value="DDAH_eukar"/>
    <property type="match status" value="1"/>
</dbReference>
<dbReference type="GO" id="GO:0016740">
    <property type="term" value="F:transferase activity"/>
    <property type="evidence" value="ECO:0007669"/>
    <property type="project" value="UniProtKB-KW"/>
</dbReference>
<dbReference type="NCBIfam" id="NF046062">
    <property type="entry name" value="citrull_CtlX"/>
    <property type="match status" value="1"/>
</dbReference>
<dbReference type="InterPro" id="IPR014541">
    <property type="entry name" value="Amdntrnsf_FN0238"/>
</dbReference>
<keyword evidence="2" id="KW-1185">Reference proteome</keyword>
<dbReference type="PANTHER" id="PTHR43224:SF1">
    <property type="entry name" value="AMIDINOTRANSFERASE"/>
    <property type="match status" value="1"/>
</dbReference>
<dbReference type="KEGG" id="muc:MuYL_2835"/>
<dbReference type="PIRSF" id="PIRSF028188">
    <property type="entry name" value="Amdntrnsf_FN0238"/>
    <property type="match status" value="1"/>
</dbReference>
<organism evidence="1 2">
    <name type="scientific">Mucilaginibacter xinganensis</name>
    <dbReference type="NCBI Taxonomy" id="1234841"/>
    <lineage>
        <taxon>Bacteria</taxon>
        <taxon>Pseudomonadati</taxon>
        <taxon>Bacteroidota</taxon>
        <taxon>Sphingobacteriia</taxon>
        <taxon>Sphingobacteriales</taxon>
        <taxon>Sphingobacteriaceae</taxon>
        <taxon>Mucilaginibacter</taxon>
    </lineage>
</organism>
<evidence type="ECO:0000313" key="2">
    <source>
        <dbReference type="Proteomes" id="UP000215002"/>
    </source>
</evidence>
<accession>A0A223NXY9</accession>
<gene>
    <name evidence="1" type="ORF">MuYL_2835</name>
</gene>
<dbReference type="Gene3D" id="3.75.10.10">
    <property type="entry name" value="L-arginine/glycine Amidinotransferase, Chain A"/>
    <property type="match status" value="1"/>
</dbReference>
<evidence type="ECO:0000313" key="1">
    <source>
        <dbReference type="EMBL" id="ASU34722.1"/>
    </source>
</evidence>
<name>A0A223NXY9_9SPHI</name>
<keyword evidence="1" id="KW-0808">Transferase</keyword>
<dbReference type="PANTHER" id="PTHR43224">
    <property type="entry name" value="AMIDINOTRANSFERASE"/>
    <property type="match status" value="1"/>
</dbReference>
<dbReference type="EMBL" id="CP022743">
    <property type="protein sequence ID" value="ASU34722.1"/>
    <property type="molecule type" value="Genomic_DNA"/>
</dbReference>
<dbReference type="SUPFAM" id="SSF55909">
    <property type="entry name" value="Pentein"/>
    <property type="match status" value="1"/>
</dbReference>
<sequence length="316" mass="35313">MNNEFLKMNTNNQSTSHLLMIRPVNFGFNEETAGSNAFQNRHAPKEGVNGKAQQEFDRMVNTLCSNGVDVTVIDDTLQPYTPDSIFPNNWVSFHADGSVFLYPMQAENRRLERREDIIAKLEDNFSVKRVTDLSRFELEHKFLEGTGSMVLDRVNKIAYACLSPRTDPEVLALFCEQAGYKPISFDAVDEKGKAIYHTNVLMCIGSGFAVICMDSIPNPHERVVVKESLLAMHKEIIDISFEQMNQFAGNMLEVRNAAEETLIVMSKNAYNALLAGQKSALEKYGKLVYSDLNTIEINGGGSARCMMAEVHLPPGS</sequence>
<protein>
    <submittedName>
        <fullName evidence="1">Amidinotransferase</fullName>
    </submittedName>
</protein>
<dbReference type="AlphaFoldDB" id="A0A223NXY9"/>
<dbReference type="Proteomes" id="UP000215002">
    <property type="component" value="Chromosome"/>
</dbReference>
<reference evidence="1 2" key="1">
    <citation type="submission" date="2017-08" db="EMBL/GenBank/DDBJ databases">
        <title>Complete genome sequence of Mucilaginibacter sp. strain BJC16-A31.</title>
        <authorList>
            <consortium name="Henan University of Science and Technology"/>
            <person name="You X."/>
        </authorList>
    </citation>
    <scope>NUCLEOTIDE SEQUENCE [LARGE SCALE GENOMIC DNA]</scope>
    <source>
        <strain evidence="1 2">BJC16-A31</strain>
    </source>
</reference>
<proteinExistence type="predicted"/>